<dbReference type="EMBL" id="JACHGR010000003">
    <property type="protein sequence ID" value="MBB6055161.1"/>
    <property type="molecule type" value="Genomic_DNA"/>
</dbReference>
<dbReference type="SUPFAM" id="SSF82693">
    <property type="entry name" value="Multidrug efflux transporter AcrB pore domain, PN1, PN2, PC1 and PC2 subdomains"/>
    <property type="match status" value="3"/>
</dbReference>
<dbReference type="Proteomes" id="UP000585721">
    <property type="component" value="Unassembled WGS sequence"/>
</dbReference>
<proteinExistence type="predicted"/>
<dbReference type="SUPFAM" id="SSF82714">
    <property type="entry name" value="Multidrug efflux transporter AcrB TolC docking domain, DN and DC subdomains"/>
    <property type="match status" value="2"/>
</dbReference>
<dbReference type="PANTHER" id="PTHR32063:SF16">
    <property type="entry name" value="CATION EFFLUX SYSTEM (ACRB_ACRD_ACRF FAMILY)"/>
    <property type="match status" value="1"/>
</dbReference>
<dbReference type="Gene3D" id="3.30.2090.10">
    <property type="entry name" value="Multidrug efflux transporter AcrB TolC docking domain, DN and DC subdomains"/>
    <property type="match status" value="2"/>
</dbReference>
<organism evidence="2 3">
    <name type="scientific">Tolumonas osonensis</name>
    <dbReference type="NCBI Taxonomy" id="675874"/>
    <lineage>
        <taxon>Bacteria</taxon>
        <taxon>Pseudomonadati</taxon>
        <taxon>Pseudomonadota</taxon>
        <taxon>Gammaproteobacteria</taxon>
        <taxon>Aeromonadales</taxon>
        <taxon>Aeromonadaceae</taxon>
        <taxon>Tolumonas</taxon>
    </lineage>
</organism>
<evidence type="ECO:0000256" key="1">
    <source>
        <dbReference type="SAM" id="Phobius"/>
    </source>
</evidence>
<dbReference type="AlphaFoldDB" id="A0A841GIY0"/>
<feature type="transmembrane region" description="Helical" evidence="1">
    <location>
        <begin position="1026"/>
        <end position="1048"/>
    </location>
</feature>
<accession>A0A841GIY0</accession>
<keyword evidence="1" id="KW-0812">Transmembrane</keyword>
<dbReference type="Gene3D" id="3.30.70.1430">
    <property type="entry name" value="Multidrug efflux transporter AcrB pore domain"/>
    <property type="match status" value="2"/>
</dbReference>
<evidence type="ECO:0000313" key="3">
    <source>
        <dbReference type="Proteomes" id="UP000585721"/>
    </source>
</evidence>
<keyword evidence="1" id="KW-0472">Membrane</keyword>
<dbReference type="InterPro" id="IPR027463">
    <property type="entry name" value="AcrB_DN_DC_subdom"/>
</dbReference>
<feature type="transmembrane region" description="Helical" evidence="1">
    <location>
        <begin position="924"/>
        <end position="944"/>
    </location>
</feature>
<reference evidence="2 3" key="1">
    <citation type="submission" date="2020-08" db="EMBL/GenBank/DDBJ databases">
        <title>Genomic Encyclopedia of Type Strains, Phase IV (KMG-IV): sequencing the most valuable type-strain genomes for metagenomic binning, comparative biology and taxonomic classification.</title>
        <authorList>
            <person name="Goeker M."/>
        </authorList>
    </citation>
    <scope>NUCLEOTIDE SEQUENCE [LARGE SCALE GENOMIC DNA]</scope>
    <source>
        <strain evidence="2 3">DSM 22975</strain>
    </source>
</reference>
<dbReference type="SUPFAM" id="SSF82866">
    <property type="entry name" value="Multidrug efflux transporter AcrB transmembrane domain"/>
    <property type="match status" value="2"/>
</dbReference>
<dbReference type="Gene3D" id="3.30.70.1440">
    <property type="entry name" value="Multidrug efflux transporter AcrB pore domain"/>
    <property type="match status" value="1"/>
</dbReference>
<dbReference type="Pfam" id="PF00873">
    <property type="entry name" value="ACR_tran"/>
    <property type="match status" value="1"/>
</dbReference>
<dbReference type="RefSeq" id="WP_188025939.1">
    <property type="nucleotide sequence ID" value="NZ_JACHGR010000003.1"/>
</dbReference>
<feature type="transmembrane region" description="Helical" evidence="1">
    <location>
        <begin position="444"/>
        <end position="464"/>
    </location>
</feature>
<dbReference type="Gene3D" id="1.20.1640.10">
    <property type="entry name" value="Multidrug efflux transporter AcrB transmembrane domain"/>
    <property type="match status" value="2"/>
</dbReference>
<feature type="transmembrane region" description="Helical" evidence="1">
    <location>
        <begin position="348"/>
        <end position="366"/>
    </location>
</feature>
<feature type="transmembrane region" description="Helical" evidence="1">
    <location>
        <begin position="484"/>
        <end position="503"/>
    </location>
</feature>
<name>A0A841GIY0_9GAMM</name>
<keyword evidence="3" id="KW-1185">Reference proteome</keyword>
<feature type="transmembrane region" description="Helical" evidence="1">
    <location>
        <begin position="543"/>
        <end position="564"/>
    </location>
</feature>
<protein>
    <submittedName>
        <fullName evidence="2">Multidrug efflux pump subunit AcrB</fullName>
    </submittedName>
</protein>
<gene>
    <name evidence="2" type="ORF">HNR75_001043</name>
</gene>
<dbReference type="GO" id="GO:0042910">
    <property type="term" value="F:xenobiotic transmembrane transporter activity"/>
    <property type="evidence" value="ECO:0007669"/>
    <property type="project" value="TreeGrafter"/>
</dbReference>
<dbReference type="GO" id="GO:0005886">
    <property type="term" value="C:plasma membrane"/>
    <property type="evidence" value="ECO:0007669"/>
    <property type="project" value="TreeGrafter"/>
</dbReference>
<dbReference type="PANTHER" id="PTHR32063">
    <property type="match status" value="1"/>
</dbReference>
<comment type="caution">
    <text evidence="2">The sequence shown here is derived from an EMBL/GenBank/DDBJ whole genome shotgun (WGS) entry which is preliminary data.</text>
</comment>
<dbReference type="Gene3D" id="3.30.70.1320">
    <property type="entry name" value="Multidrug efflux transporter AcrB pore domain like"/>
    <property type="match status" value="1"/>
</dbReference>
<feature type="transmembrane region" description="Helical" evidence="1">
    <location>
        <begin position="373"/>
        <end position="394"/>
    </location>
</feature>
<evidence type="ECO:0000313" key="2">
    <source>
        <dbReference type="EMBL" id="MBB6055161.1"/>
    </source>
</evidence>
<feature type="transmembrane region" description="Helical" evidence="1">
    <location>
        <begin position="994"/>
        <end position="1014"/>
    </location>
</feature>
<feature type="transmembrane region" description="Helical" evidence="1">
    <location>
        <begin position="950"/>
        <end position="974"/>
    </location>
</feature>
<keyword evidence="1" id="KW-1133">Transmembrane helix</keyword>
<feature type="transmembrane region" description="Helical" evidence="1">
    <location>
        <begin position="899"/>
        <end position="917"/>
    </location>
</feature>
<dbReference type="PRINTS" id="PR00702">
    <property type="entry name" value="ACRIFLAVINRP"/>
</dbReference>
<dbReference type="InterPro" id="IPR001036">
    <property type="entry name" value="Acrflvin-R"/>
</dbReference>
<sequence>MHLKSGISGRIARQFLHSPITPLLALLGLLLGVAAVLITPKEEEPQIEVTFADIYIPFPGASPQEVEQLVTLPAEQVLSEMKDIDTMYSFSQPGGAMLIVAFKVGKPRQQALVDLYNQLDSNKDWLPSGLGVSEPLVKPRAIDDVPILNLTLWSKQAGITAEQLTQVAHGLETELKRLPGTRQIQTVGRHDRVVQVTVDPVKMNAFGLGWPQVSQILQTANQQQSNLSLTQENRQISLQVGSFLQSADEVGQLIISTQNSHPIYLSDIAEVKEGADVPTANVWMSQDGKIYPAVTLAIAKQPGINAVDLTRAVSSRLEAVHHILIPQGVEVSVTRDYGQTANEKANKLISKLIFATAAVIVLVWISMGWRESVVVGGAILLTLAMTLFASWAWGFTLNRISLFALIFSIGILVDDAIVVVENIHRHQKDGGNWKEAIPQAVDEVGGPTILATLTVIAALLPMAFVSGMMGPYMSPIPINASTGMLISLAVAFIVTPWLALHLLRSHHQAEEQQAQEHRAVGFFRHFLSRFLLGDKAQKARRKLALVVGLLLVGSLALPVVQLVVLKMLPFDNKSEFQVMVDMPEGTSLEQTQSVLHQLATEAETIPEVTSVQIYAGTSAPINFNGLVRHYFMRQSAELGDLQVNLKGKDERDRASHQIARDARERLTPIAMKAGAAIKVVEIPPGPPVWSPILAEVYGPTQAMREQAALQVQDIFRTTADIVDVDVDVPATQQHWQISINRARASRLGISEALIRQTLAGAINGQDVSYLHTPDQKYAKPIRLRLDDGEKVDLLGVLSLTLPSAAGKAIALSELVDITEGSKPHSIVHKNMQPMVMVTADMAGKLDSPLYGMAEIASTLSDQHPDWEQSLIGQPDGLSGVAIKWDGEWKITYETFRDMGIAYSVGILLIYFLVVAHFNSYSVPLIIMAPIPLTLVGVMPGHALLGAPFTATSMIGMIALAGIIVRNSILLVDFVNLQRAAGVELAQAVINSGAVRAKPIILTALAAMIGAMFILDDPIFNGLAISLVFGLFASTMLTLVVIPVLYFLYLRHKG</sequence>